<dbReference type="STRING" id="1230453.C453_11516"/>
<feature type="domain" description="Aerobactin siderophore biosynthesis IucA/IucC-like C-terminal" evidence="3">
    <location>
        <begin position="423"/>
        <end position="586"/>
    </location>
</feature>
<reference evidence="4 5" key="1">
    <citation type="journal article" date="2014" name="PLoS Genet.">
        <title>Phylogenetically driven sequencing of extremely halophilic archaea reveals strategies for static and dynamic osmo-response.</title>
        <authorList>
            <person name="Becker E.A."/>
            <person name="Seitzer P.M."/>
            <person name="Tritt A."/>
            <person name="Larsen D."/>
            <person name="Krusor M."/>
            <person name="Yao A.I."/>
            <person name="Wu D."/>
            <person name="Madern D."/>
            <person name="Eisen J.A."/>
            <person name="Darling A.E."/>
            <person name="Facciotti M.T."/>
        </authorList>
    </citation>
    <scope>NUCLEOTIDE SEQUENCE [LARGE SCALE GENOMIC DNA]</scope>
    <source>
        <strain evidence="4 5">ATCC BAA-1513</strain>
    </source>
</reference>
<dbReference type="PATRIC" id="fig|1230453.4.peg.2273"/>
<evidence type="ECO:0000313" key="5">
    <source>
        <dbReference type="Proteomes" id="UP000011612"/>
    </source>
</evidence>
<dbReference type="InterPro" id="IPR037455">
    <property type="entry name" value="LucA/IucC-like"/>
</dbReference>
<name>M0HJC2_HALEO</name>
<feature type="domain" description="Aerobactin siderophore biosynthesis IucA/IucC N-terminal" evidence="2">
    <location>
        <begin position="159"/>
        <end position="394"/>
    </location>
</feature>
<evidence type="ECO:0000256" key="1">
    <source>
        <dbReference type="SAM" id="MobiDB-lite"/>
    </source>
</evidence>
<gene>
    <name evidence="4" type="ORF">C453_11516</name>
</gene>
<feature type="region of interest" description="Disordered" evidence="1">
    <location>
        <begin position="1"/>
        <end position="22"/>
    </location>
</feature>
<protein>
    <submittedName>
        <fullName evidence="4">Iron transport protein A</fullName>
    </submittedName>
</protein>
<evidence type="ECO:0000259" key="2">
    <source>
        <dbReference type="Pfam" id="PF04183"/>
    </source>
</evidence>
<dbReference type="GO" id="GO:0019290">
    <property type="term" value="P:siderophore biosynthetic process"/>
    <property type="evidence" value="ECO:0007669"/>
    <property type="project" value="InterPro"/>
</dbReference>
<dbReference type="OrthoDB" id="212279at2157"/>
<dbReference type="Proteomes" id="UP000011612">
    <property type="component" value="Unassembled WGS sequence"/>
</dbReference>
<proteinExistence type="predicted"/>
<evidence type="ECO:0000259" key="3">
    <source>
        <dbReference type="Pfam" id="PF06276"/>
    </source>
</evidence>
<dbReference type="Gene3D" id="1.10.510.40">
    <property type="match status" value="1"/>
</dbReference>
<comment type="caution">
    <text evidence="4">The sequence shown here is derived from an EMBL/GenBank/DDBJ whole genome shotgun (WGS) entry which is preliminary data.</text>
</comment>
<evidence type="ECO:0000313" key="4">
    <source>
        <dbReference type="EMBL" id="ELZ84640.1"/>
    </source>
</evidence>
<dbReference type="GO" id="GO:0016881">
    <property type="term" value="F:acid-amino acid ligase activity"/>
    <property type="evidence" value="ECO:0007669"/>
    <property type="project" value="UniProtKB-ARBA"/>
</dbReference>
<dbReference type="InterPro" id="IPR022770">
    <property type="entry name" value="IucA/IucC-like_C"/>
</dbReference>
<dbReference type="InterPro" id="IPR007310">
    <property type="entry name" value="Aerobactin_biosyn_IucA/IucC_N"/>
</dbReference>
<dbReference type="Pfam" id="PF04183">
    <property type="entry name" value="IucA_IucC"/>
    <property type="match status" value="1"/>
</dbReference>
<dbReference type="PANTHER" id="PTHR34384:SF5">
    <property type="entry name" value="L-2,3-DIAMINOPROPANOATE--CITRATE LIGASE"/>
    <property type="match status" value="1"/>
</dbReference>
<accession>M0HJC2</accession>
<sequence length="608" mass="67526">MSADAELRDGDHDSPEVDPATRADDATVHAFFNCYLRDAADYKVTTGAVAGVEPGSDGLLRTTLPEQGIEILAPLTHCSPTEGHRFETSLSYRLPDGTVHPADAATLSSLIVKDLTLSRGGSAVPDALLERVLRSKANIEQFVDARMGDTEHLYADRLSFRDAEQALVFGHQRHPTPKSRQGIAAHNRPTYAPELRGSFSLHYFRATPELVSQDSALEQPASEWVKDELREDPTVEESFVADHVESDDVLLPVHPWQAKYLLSQDRVQSHLGDGLDYLGAHGWEYFPTTSVRTLYNPDSPFMVKSSLNVTITNSVRTNKRPELERGVAVAELLDTAFGDELAAEFPSFDIVRDPAYLALDVGDQPESGLETVLRANPFRGEDAVGATPLVSLCQDAIAGRSRLGRIVSSIAEREGRETAAVSEDWFRQYLAISIRPVLWLYLVGGVGVEAHQQNSVLTLDDDGYPSEFAYRDNQGFYFPESQYDRVDDYLPGVGERAGTVCADEIADERLRYYVVLNNALDVINAFGCADLVEERRLLSILRDELTHIHEQYDRPSSTLLETLLTEETVPCKSNLLTRFRGLDELENDLENQSVYTEIANPIVTEVER</sequence>
<keyword evidence="5" id="KW-1185">Reference proteome</keyword>
<dbReference type="RefSeq" id="WP_008324643.1">
    <property type="nucleotide sequence ID" value="NZ_AOLK01000019.1"/>
</dbReference>
<dbReference type="PANTHER" id="PTHR34384">
    <property type="entry name" value="L-2,3-DIAMINOPROPANOATE--CITRATE LIGASE"/>
    <property type="match status" value="1"/>
</dbReference>
<dbReference type="EMBL" id="AOLK01000019">
    <property type="protein sequence ID" value="ELZ84640.1"/>
    <property type="molecule type" value="Genomic_DNA"/>
</dbReference>
<organism evidence="4 5">
    <name type="scientific">Haloferax elongans ATCC BAA-1513</name>
    <dbReference type="NCBI Taxonomy" id="1230453"/>
    <lineage>
        <taxon>Archaea</taxon>
        <taxon>Methanobacteriati</taxon>
        <taxon>Methanobacteriota</taxon>
        <taxon>Stenosarchaea group</taxon>
        <taxon>Halobacteria</taxon>
        <taxon>Halobacteriales</taxon>
        <taxon>Haloferacaceae</taxon>
        <taxon>Haloferax</taxon>
    </lineage>
</organism>
<dbReference type="Pfam" id="PF06276">
    <property type="entry name" value="FhuF"/>
    <property type="match status" value="1"/>
</dbReference>
<dbReference type="AlphaFoldDB" id="M0HJC2"/>